<evidence type="ECO:0000259" key="3">
    <source>
        <dbReference type="PROSITE" id="PS50943"/>
    </source>
</evidence>
<dbReference type="Gene3D" id="1.10.10.2910">
    <property type="match status" value="1"/>
</dbReference>
<comment type="caution">
    <text evidence="4">The sequence shown here is derived from an EMBL/GenBank/DDBJ whole genome shotgun (WGS) entry which is preliminary data.</text>
</comment>
<evidence type="ECO:0000313" key="5">
    <source>
        <dbReference type="Proteomes" id="UP001606301"/>
    </source>
</evidence>
<feature type="coiled-coil region" evidence="2">
    <location>
        <begin position="7"/>
        <end position="70"/>
    </location>
</feature>
<dbReference type="Pfam" id="PF06114">
    <property type="entry name" value="Peptidase_M78"/>
    <property type="match status" value="1"/>
</dbReference>
<dbReference type="Proteomes" id="UP001606301">
    <property type="component" value="Unassembled WGS sequence"/>
</dbReference>
<feature type="domain" description="HTH cro/C1-type" evidence="3">
    <location>
        <begin position="90"/>
        <end position="145"/>
    </location>
</feature>
<dbReference type="SMART" id="SM00530">
    <property type="entry name" value="HTH_XRE"/>
    <property type="match status" value="1"/>
</dbReference>
<proteinExistence type="inferred from homology"/>
<dbReference type="RefSeq" id="WP_394396644.1">
    <property type="nucleotide sequence ID" value="NZ_JBIGHW010000003.1"/>
</dbReference>
<dbReference type="PROSITE" id="PS50943">
    <property type="entry name" value="HTH_CROC1"/>
    <property type="match status" value="1"/>
</dbReference>
<gene>
    <name evidence="4" type="ORF">ACG0Z3_07425</name>
</gene>
<dbReference type="PANTHER" id="PTHR43236:SF1">
    <property type="entry name" value="BLL7220 PROTEIN"/>
    <property type="match status" value="1"/>
</dbReference>
<dbReference type="EMBL" id="JBIGHW010000003">
    <property type="protein sequence ID" value="MFG6440510.1"/>
    <property type="molecule type" value="Genomic_DNA"/>
</dbReference>
<dbReference type="InterPro" id="IPR010982">
    <property type="entry name" value="Lambda_DNA-bd_dom_sf"/>
</dbReference>
<accession>A0ABW7FFJ9</accession>
<dbReference type="CDD" id="cd00093">
    <property type="entry name" value="HTH_XRE"/>
    <property type="match status" value="1"/>
</dbReference>
<reference evidence="4 5" key="1">
    <citation type="submission" date="2024-08" db="EMBL/GenBank/DDBJ databases">
        <authorList>
            <person name="Lu H."/>
        </authorList>
    </citation>
    <scope>NUCLEOTIDE SEQUENCE [LARGE SCALE GENOMIC DNA]</scope>
    <source>
        <strain evidence="4 5">LKC17W</strain>
    </source>
</reference>
<evidence type="ECO:0000256" key="2">
    <source>
        <dbReference type="SAM" id="Coils"/>
    </source>
</evidence>
<keyword evidence="2" id="KW-0175">Coiled coil</keyword>
<comment type="similarity">
    <text evidence="1">Belongs to the short-chain fatty acyl-CoA assimilation regulator (ScfR) family.</text>
</comment>
<dbReference type="Gene3D" id="1.10.260.40">
    <property type="entry name" value="lambda repressor-like DNA-binding domains"/>
    <property type="match status" value="1"/>
</dbReference>
<dbReference type="SUPFAM" id="SSF47413">
    <property type="entry name" value="lambda repressor-like DNA-binding domains"/>
    <property type="match status" value="1"/>
</dbReference>
<evidence type="ECO:0000256" key="1">
    <source>
        <dbReference type="ARBA" id="ARBA00007227"/>
    </source>
</evidence>
<protein>
    <submittedName>
        <fullName evidence="4">ImmA/IrrE family metallo-endopeptidase</fullName>
    </submittedName>
</protein>
<dbReference type="PANTHER" id="PTHR43236">
    <property type="entry name" value="ANTITOXIN HIGA1"/>
    <property type="match status" value="1"/>
</dbReference>
<organism evidence="4 5">
    <name type="scientific">Pelomonas margarita</name>
    <dbReference type="NCBI Taxonomy" id="3299031"/>
    <lineage>
        <taxon>Bacteria</taxon>
        <taxon>Pseudomonadati</taxon>
        <taxon>Pseudomonadota</taxon>
        <taxon>Betaproteobacteria</taxon>
        <taxon>Burkholderiales</taxon>
        <taxon>Sphaerotilaceae</taxon>
        <taxon>Roseateles</taxon>
    </lineage>
</organism>
<evidence type="ECO:0000313" key="4">
    <source>
        <dbReference type="EMBL" id="MFG6440510.1"/>
    </source>
</evidence>
<dbReference type="Pfam" id="PF01381">
    <property type="entry name" value="HTH_3"/>
    <property type="match status" value="1"/>
</dbReference>
<sequence length="432" mass="49547">MPYPSPLVSTERQARELEQEVERISHALSSEQTLKSVIDGLPEVAIEGIRRSLATEKRELLTRLEAYRRAQNGDVELMKQQAGDDLGDLLIIARLAQNWKQKDLARKLGLQEQAIQRWESERYRNINLANYMKVARALSLDISAQFVSPNVAKWLPPFDLTHAEAQKVLKHAREHQWLDEPDSDENSIKRLIRYVSEHVGKYGTPSLLRTGINVKDHSEDWVLLSWKAQVTRRAERIIDSDRLIYRPLDLVWLKELANLSRIPDGPIQAQELLKRHGIVLIIERNIPGMEVDGAAFLVEGIPVIGLTLRRDAVDNFWFTLLHEVAHVVLHYRTGLASGFFDDVEHVEVDEFEDEANKFASNLLMPDELWSRSPARIAKSSPPIENLAKQLNIAPAIVYGRIRFERKNYTIFSDKIGRGTVRKLFFPEVLHDS</sequence>
<dbReference type="InterPro" id="IPR001387">
    <property type="entry name" value="Cro/C1-type_HTH"/>
</dbReference>
<dbReference type="InterPro" id="IPR010359">
    <property type="entry name" value="IrrE_HExxH"/>
</dbReference>
<name>A0ABW7FFJ9_9BURK</name>
<keyword evidence="5" id="KW-1185">Reference proteome</keyword>
<dbReference type="InterPro" id="IPR052345">
    <property type="entry name" value="Rad_response_metalloprotease"/>
</dbReference>